<dbReference type="PANTHER" id="PTHR43272">
    <property type="entry name" value="LONG-CHAIN-FATTY-ACID--COA LIGASE"/>
    <property type="match status" value="1"/>
</dbReference>
<dbReference type="PROSITE" id="PS00455">
    <property type="entry name" value="AMP_BINDING"/>
    <property type="match status" value="1"/>
</dbReference>
<dbReference type="SUPFAM" id="SSF56801">
    <property type="entry name" value="Acetyl-CoA synthetase-like"/>
    <property type="match status" value="1"/>
</dbReference>
<dbReference type="GO" id="GO:0004467">
    <property type="term" value="F:long-chain fatty acid-CoA ligase activity"/>
    <property type="evidence" value="ECO:0007669"/>
    <property type="project" value="TreeGrafter"/>
</dbReference>
<name>A0A809SDI8_9BACT</name>
<dbReference type="GO" id="GO:0005524">
    <property type="term" value="F:ATP binding"/>
    <property type="evidence" value="ECO:0007669"/>
    <property type="project" value="UniProtKB-KW"/>
</dbReference>
<evidence type="ECO:0000256" key="1">
    <source>
        <dbReference type="ARBA" id="ARBA00022741"/>
    </source>
</evidence>
<dbReference type="PANTHER" id="PTHR43272:SF33">
    <property type="entry name" value="AMP-BINDING DOMAIN-CONTAINING PROTEIN-RELATED"/>
    <property type="match status" value="1"/>
</dbReference>
<dbReference type="InterPro" id="IPR020845">
    <property type="entry name" value="AMP-binding_CS"/>
</dbReference>
<dbReference type="GO" id="GO:0016020">
    <property type="term" value="C:membrane"/>
    <property type="evidence" value="ECO:0007669"/>
    <property type="project" value="TreeGrafter"/>
</dbReference>
<dbReference type="InterPro" id="IPR042099">
    <property type="entry name" value="ANL_N_sf"/>
</dbReference>
<dbReference type="Pfam" id="PF23562">
    <property type="entry name" value="AMP-binding_C_3"/>
    <property type="match status" value="1"/>
</dbReference>
<evidence type="ECO:0000313" key="5">
    <source>
        <dbReference type="Proteomes" id="UP000662873"/>
    </source>
</evidence>
<organism evidence="4 5">
    <name type="scientific">Candidatus Nitrosymbiomonas proteolyticus</name>
    <dbReference type="NCBI Taxonomy" id="2608984"/>
    <lineage>
        <taxon>Bacteria</taxon>
        <taxon>Bacillati</taxon>
        <taxon>Armatimonadota</taxon>
        <taxon>Armatimonadota incertae sedis</taxon>
        <taxon>Candidatus Nitrosymbiomonas</taxon>
    </lineage>
</organism>
<keyword evidence="2" id="KW-0067">ATP-binding</keyword>
<evidence type="ECO:0000256" key="2">
    <source>
        <dbReference type="ARBA" id="ARBA00022840"/>
    </source>
</evidence>
<proteinExistence type="predicted"/>
<feature type="domain" description="AMP-dependent synthetase/ligase" evidence="3">
    <location>
        <begin position="16"/>
        <end position="404"/>
    </location>
</feature>
<dbReference type="AlphaFoldDB" id="A0A809SDI8"/>
<accession>A0A809SDI8</accession>
<evidence type="ECO:0000259" key="3">
    <source>
        <dbReference type="Pfam" id="PF00501"/>
    </source>
</evidence>
<dbReference type="CDD" id="cd05907">
    <property type="entry name" value="VL_LC_FACS_like"/>
    <property type="match status" value="1"/>
</dbReference>
<evidence type="ECO:0000313" key="4">
    <source>
        <dbReference type="EMBL" id="BBO23064.1"/>
    </source>
</evidence>
<dbReference type="EMBL" id="AP021858">
    <property type="protein sequence ID" value="BBO23064.1"/>
    <property type="molecule type" value="Genomic_DNA"/>
</dbReference>
<dbReference type="InterPro" id="IPR000873">
    <property type="entry name" value="AMP-dep_synth/lig_dom"/>
</dbReference>
<dbReference type="Proteomes" id="UP000662873">
    <property type="component" value="Chromosome"/>
</dbReference>
<dbReference type="KEGG" id="npy:NPRO_06590"/>
<gene>
    <name evidence="4" type="ORF">NPRO_06590</name>
</gene>
<protein>
    <submittedName>
        <fullName evidence="4">AMP-forming long-chain acyl-CoA synthetase</fullName>
    </submittedName>
</protein>
<reference evidence="4" key="1">
    <citation type="journal article" name="DNA Res.">
        <title>The physiological potential of anammox bacteria as revealed by their core genome structure.</title>
        <authorList>
            <person name="Okubo T."/>
            <person name="Toyoda A."/>
            <person name="Fukuhara K."/>
            <person name="Uchiyama I."/>
            <person name="Harigaya Y."/>
            <person name="Kuroiwa M."/>
            <person name="Suzuki T."/>
            <person name="Murakami Y."/>
            <person name="Suwa Y."/>
            <person name="Takami H."/>
        </authorList>
    </citation>
    <scope>NUCLEOTIDE SEQUENCE</scope>
    <source>
        <strain evidence="4">317325-2</strain>
    </source>
</reference>
<dbReference type="Gene3D" id="3.40.50.12780">
    <property type="entry name" value="N-terminal domain of ligase-like"/>
    <property type="match status" value="1"/>
</dbReference>
<dbReference type="Pfam" id="PF00501">
    <property type="entry name" value="AMP-binding"/>
    <property type="match status" value="1"/>
</dbReference>
<sequence length="576" mass="63370">MASEDRNETMARMFVASCAAYASKPAMLWAKNGEFVPLTYAELHERVRRFAAVLRERGLRKGSTIALQSENCPEWAWLDWACQCLGVVLVPIYPTLPSDVSKYIVQDSGASWVVVSGKEQQAKHADGSVPVVLLNSVEGSISHQAEQAEPMPIEEFQAAVDQVEPLDTCTIIYTSGTTGPPKGAVLPHQAPASVLTQIPRHLPIDHNDVFLSFLPMSHVFERIAGQFLPISCGATVGYAGSLMSLAGDIQKVRPTIMLCVPRFLEATMDRIVDATKRYPRVRKLLFDLALAQGVRKARGQIAPLAGVLDRLVGKKVRERFGGRLRFFVSGGAALAPHVAEFYMALGLKVLQGYGLTETTAASTVNHPERSKYWTVGEPIPGVEIKTAEDGEILIRGKSVMTGYHNLAEATREAIDSEGWFHTGDIGEWEGAHLKITDRKKDILVLANGKNVAPQPIENRLKESEWIAEAVLFGDGAEYVFGLIVPNFERLRAHLETLGIRPPTDEDLVASEKVRELIKAAVQHVNSESADFEKVKKHALVAARFTVESGDLTPTLKVRRKVVREKYADLLSTLRKP</sequence>
<keyword evidence="1" id="KW-0547">Nucleotide-binding</keyword>